<gene>
    <name evidence="5" type="ORF">INT43_005906</name>
</gene>
<feature type="transmembrane region" description="Helical" evidence="3">
    <location>
        <begin position="214"/>
        <end position="235"/>
    </location>
</feature>
<organism evidence="5 6">
    <name type="scientific">Mortierella isabellina</name>
    <name type="common">Filamentous fungus</name>
    <name type="synonym">Umbelopsis isabellina</name>
    <dbReference type="NCBI Taxonomy" id="91625"/>
    <lineage>
        <taxon>Eukaryota</taxon>
        <taxon>Fungi</taxon>
        <taxon>Fungi incertae sedis</taxon>
        <taxon>Mucoromycota</taxon>
        <taxon>Mucoromycotina</taxon>
        <taxon>Umbelopsidomycetes</taxon>
        <taxon>Umbelopsidales</taxon>
        <taxon>Umbelopsidaceae</taxon>
        <taxon>Umbelopsis</taxon>
    </lineage>
</organism>
<protein>
    <recommendedName>
        <fullName evidence="4">Yeast cell wall synthesis Kre9/Knh1-like N-terminal domain-containing protein</fullName>
    </recommendedName>
</protein>
<dbReference type="InterPro" id="IPR018466">
    <property type="entry name" value="Kre9/Knh1-like_N"/>
</dbReference>
<keyword evidence="3" id="KW-0812">Transmembrane</keyword>
<feature type="domain" description="Yeast cell wall synthesis Kre9/Knh1-like N-terminal" evidence="4">
    <location>
        <begin position="234"/>
        <end position="311"/>
    </location>
</feature>
<name>A0A8H7PJV2_MORIS</name>
<sequence length="454" mass="49043">MGVKLDFSSTSLHGAGFVQQRENATLFPNTAKANTAWATASSALSLDSPAPNSTLPIGEMFSVEWKYTQVAAASDQVTVSLLSSPSTTDVVEILFTDIPEQFNSWPAIVNQATPNTEYYLFLNDTTSPGVVAGPYHFASTSTEPYKLPGYIIAIIVIVVVLAIIAVVLVCHEMLALRFLSAKTWLLYMLWKEQHSQRTRYIPGSNSSKRNAPGWYYWLLATWVTAAYAMTITVPAPNSILTLGNQFTITWVTKKTLDDRGTIDIVLLNSTSTADVVSVLATQLPEAMASTMVVVNDAQPNSNYYLYLHDSNPPSVIAGPYYLKSSTPSPPPLSTTPAPASASSSDSDSASAVLSDIPGWLIAVIVVGGLLVGSIVCGCLPWCPPPRRRWAQNSNNLPQRYQPDVNEMTITGYNQAIASPNEKSYAQQSSTQPLGNTTVQNAPSSVPQRTADDHV</sequence>
<evidence type="ECO:0000256" key="1">
    <source>
        <dbReference type="ARBA" id="ARBA00022729"/>
    </source>
</evidence>
<reference evidence="5" key="1">
    <citation type="submission" date="2020-12" db="EMBL/GenBank/DDBJ databases">
        <title>Metabolic potential, ecology and presence of endohyphal bacteria is reflected in genomic diversity of Mucoromycotina.</title>
        <authorList>
            <person name="Muszewska A."/>
            <person name="Okrasinska A."/>
            <person name="Steczkiewicz K."/>
            <person name="Drgas O."/>
            <person name="Orlowska M."/>
            <person name="Perlinska-Lenart U."/>
            <person name="Aleksandrzak-Piekarczyk T."/>
            <person name="Szatraj K."/>
            <person name="Zielenkiewicz U."/>
            <person name="Pilsyk S."/>
            <person name="Malc E."/>
            <person name="Mieczkowski P."/>
            <person name="Kruszewska J.S."/>
            <person name="Biernat P."/>
            <person name="Pawlowska J."/>
        </authorList>
    </citation>
    <scope>NUCLEOTIDE SEQUENCE</scope>
    <source>
        <strain evidence="5">WA0000067209</strain>
    </source>
</reference>
<feature type="region of interest" description="Disordered" evidence="2">
    <location>
        <begin position="419"/>
        <end position="454"/>
    </location>
</feature>
<feature type="region of interest" description="Disordered" evidence="2">
    <location>
        <begin position="327"/>
        <end position="347"/>
    </location>
</feature>
<evidence type="ECO:0000313" key="6">
    <source>
        <dbReference type="Proteomes" id="UP000654370"/>
    </source>
</evidence>
<keyword evidence="3" id="KW-1133">Transmembrane helix</keyword>
<keyword evidence="1" id="KW-0732">Signal</keyword>
<evidence type="ECO:0000256" key="2">
    <source>
        <dbReference type="SAM" id="MobiDB-lite"/>
    </source>
</evidence>
<keyword evidence="3" id="KW-0472">Membrane</keyword>
<feature type="compositionally biased region" description="Polar residues" evidence="2">
    <location>
        <begin position="419"/>
        <end position="447"/>
    </location>
</feature>
<evidence type="ECO:0000256" key="3">
    <source>
        <dbReference type="SAM" id="Phobius"/>
    </source>
</evidence>
<comment type="caution">
    <text evidence="5">The sequence shown here is derived from an EMBL/GenBank/DDBJ whole genome shotgun (WGS) entry which is preliminary data.</text>
</comment>
<dbReference type="Pfam" id="PF10342">
    <property type="entry name" value="Kre9_KNH"/>
    <property type="match status" value="1"/>
</dbReference>
<evidence type="ECO:0000259" key="4">
    <source>
        <dbReference type="Pfam" id="PF10342"/>
    </source>
</evidence>
<evidence type="ECO:0000313" key="5">
    <source>
        <dbReference type="EMBL" id="KAG2174844.1"/>
    </source>
</evidence>
<dbReference type="EMBL" id="JAEPQZ010000012">
    <property type="protein sequence ID" value="KAG2174844.1"/>
    <property type="molecule type" value="Genomic_DNA"/>
</dbReference>
<feature type="transmembrane region" description="Helical" evidence="3">
    <location>
        <begin position="359"/>
        <end position="382"/>
    </location>
</feature>
<accession>A0A8H7PJV2</accession>
<dbReference type="Proteomes" id="UP000654370">
    <property type="component" value="Unassembled WGS sequence"/>
</dbReference>
<proteinExistence type="predicted"/>
<dbReference type="AlphaFoldDB" id="A0A8H7PJV2"/>
<feature type="compositionally biased region" description="Low complexity" evidence="2">
    <location>
        <begin position="334"/>
        <end position="347"/>
    </location>
</feature>
<dbReference type="OrthoDB" id="10611672at2759"/>
<feature type="transmembrane region" description="Helical" evidence="3">
    <location>
        <begin position="147"/>
        <end position="168"/>
    </location>
</feature>
<keyword evidence="6" id="KW-1185">Reference proteome</keyword>